<evidence type="ECO:0000256" key="2">
    <source>
        <dbReference type="ARBA" id="ARBA00023125"/>
    </source>
</evidence>
<dbReference type="SMART" id="SM00342">
    <property type="entry name" value="HTH_ARAC"/>
    <property type="match status" value="1"/>
</dbReference>
<dbReference type="PROSITE" id="PS01124">
    <property type="entry name" value="HTH_ARAC_FAMILY_2"/>
    <property type="match status" value="1"/>
</dbReference>
<evidence type="ECO:0000313" key="6">
    <source>
        <dbReference type="Proteomes" id="UP001183202"/>
    </source>
</evidence>
<evidence type="ECO:0000313" key="5">
    <source>
        <dbReference type="EMBL" id="MDT0349149.1"/>
    </source>
</evidence>
<dbReference type="InterPro" id="IPR050204">
    <property type="entry name" value="AraC_XylS_family_regulators"/>
</dbReference>
<dbReference type="PANTHER" id="PTHR46796">
    <property type="entry name" value="HTH-TYPE TRANSCRIPTIONAL ACTIVATOR RHAS-RELATED"/>
    <property type="match status" value="1"/>
</dbReference>
<keyword evidence="1" id="KW-0805">Transcription regulation</keyword>
<comment type="caution">
    <text evidence="5">The sequence shown here is derived from an EMBL/GenBank/DDBJ whole genome shotgun (WGS) entry which is preliminary data.</text>
</comment>
<evidence type="ECO:0000256" key="3">
    <source>
        <dbReference type="ARBA" id="ARBA00023163"/>
    </source>
</evidence>
<keyword evidence="2" id="KW-0238">DNA-binding</keyword>
<dbReference type="RefSeq" id="WP_311555430.1">
    <property type="nucleotide sequence ID" value="NZ_JAVREJ010000003.1"/>
</dbReference>
<protein>
    <submittedName>
        <fullName evidence="5">AraC family transcriptional regulator</fullName>
    </submittedName>
</protein>
<evidence type="ECO:0000259" key="4">
    <source>
        <dbReference type="PROSITE" id="PS01124"/>
    </source>
</evidence>
<dbReference type="Gene3D" id="1.10.10.60">
    <property type="entry name" value="Homeodomain-like"/>
    <property type="match status" value="2"/>
</dbReference>
<gene>
    <name evidence="5" type="ORF">RM445_06385</name>
</gene>
<dbReference type="InterPro" id="IPR009057">
    <property type="entry name" value="Homeodomain-like_sf"/>
</dbReference>
<dbReference type="SUPFAM" id="SSF46689">
    <property type="entry name" value="Homeodomain-like"/>
    <property type="match status" value="2"/>
</dbReference>
<feature type="domain" description="HTH araC/xylS-type" evidence="4">
    <location>
        <begin position="7"/>
        <end position="105"/>
    </location>
</feature>
<keyword evidence="6" id="KW-1185">Reference proteome</keyword>
<organism evidence="5 6">
    <name type="scientific">Pseudonocardia charpentierae</name>
    <dbReference type="NCBI Taxonomy" id="3075545"/>
    <lineage>
        <taxon>Bacteria</taxon>
        <taxon>Bacillati</taxon>
        <taxon>Actinomycetota</taxon>
        <taxon>Actinomycetes</taxon>
        <taxon>Pseudonocardiales</taxon>
        <taxon>Pseudonocardiaceae</taxon>
        <taxon>Pseudonocardia</taxon>
    </lineage>
</organism>
<keyword evidence="3" id="KW-0804">Transcription</keyword>
<dbReference type="PANTHER" id="PTHR46796:SF13">
    <property type="entry name" value="HTH-TYPE TRANSCRIPTIONAL ACTIVATOR RHAS"/>
    <property type="match status" value="1"/>
</dbReference>
<dbReference type="Pfam" id="PF12833">
    <property type="entry name" value="HTH_18"/>
    <property type="match status" value="1"/>
</dbReference>
<sequence length="109" mass="11823">MGDRVVGRALRLLHEQPARRWTVAALAGEAGVSRATFARRFTDLVGEPPMAYLTDWRLSLAADLLVRTDATVEAVAHQVGYGSAFGLSVAFKRVYGIRPSDHRSATVVA</sequence>
<dbReference type="InterPro" id="IPR018060">
    <property type="entry name" value="HTH_AraC"/>
</dbReference>
<name>A0ABU2N917_9PSEU</name>
<proteinExistence type="predicted"/>
<reference evidence="6" key="1">
    <citation type="submission" date="2023-07" db="EMBL/GenBank/DDBJ databases">
        <title>30 novel species of actinomycetes from the DSMZ collection.</title>
        <authorList>
            <person name="Nouioui I."/>
        </authorList>
    </citation>
    <scope>NUCLEOTIDE SEQUENCE [LARGE SCALE GENOMIC DNA]</scope>
    <source>
        <strain evidence="6">DSM 45834</strain>
    </source>
</reference>
<dbReference type="EMBL" id="JAVREJ010000003">
    <property type="protein sequence ID" value="MDT0349149.1"/>
    <property type="molecule type" value="Genomic_DNA"/>
</dbReference>
<evidence type="ECO:0000256" key="1">
    <source>
        <dbReference type="ARBA" id="ARBA00023015"/>
    </source>
</evidence>
<accession>A0ABU2N917</accession>
<dbReference type="Proteomes" id="UP001183202">
    <property type="component" value="Unassembled WGS sequence"/>
</dbReference>